<dbReference type="Pfam" id="PF13671">
    <property type="entry name" value="AAA_33"/>
    <property type="match status" value="1"/>
</dbReference>
<dbReference type="AlphaFoldDB" id="A0A1N6LZ44"/>
<protein>
    <submittedName>
        <fullName evidence="1">Polynucleotide kinase</fullName>
    </submittedName>
</protein>
<evidence type="ECO:0000313" key="4">
    <source>
        <dbReference type="Proteomes" id="UP000515264"/>
    </source>
</evidence>
<keyword evidence="1" id="KW-0418">Kinase</keyword>
<dbReference type="Proteomes" id="UP000184774">
    <property type="component" value="Unassembled WGS sequence"/>
</dbReference>
<keyword evidence="4" id="KW-1185">Reference proteome</keyword>
<reference evidence="1" key="2">
    <citation type="submission" date="2019-11" db="EMBL/GenBank/DDBJ databases">
        <authorList>
            <person name="January G."/>
            <person name="Bunk B."/>
        </authorList>
    </citation>
    <scope>NUCLEOTIDE SEQUENCE</scope>
    <source>
        <strain evidence="1">3.6</strain>
    </source>
</reference>
<dbReference type="RefSeq" id="WP_074371054.1">
    <property type="nucleotide sequence ID" value="NZ_AP024908.1"/>
</dbReference>
<name>A0A1N6LZ44_9VIBR</name>
<evidence type="ECO:0000313" key="3">
    <source>
        <dbReference type="Proteomes" id="UP000184774"/>
    </source>
</evidence>
<reference evidence="1 4" key="3">
    <citation type="journal article" date="2020" name="J. Nat. Prod.">
        <title>Genomics-Metabolomics Profiling Disclosed Marine Vibrio spartinae 3.6 as a Producer of a New Branched Side Chain Prodigiosin.</title>
        <authorList>
            <person name="Vitale G.A."/>
            <person name="Sciarretta M."/>
            <person name="Palma Esposito F."/>
            <person name="January G.G."/>
            <person name="Giaccio M."/>
            <person name="Bunk B."/>
            <person name="Sproer C."/>
            <person name="Bajerski F."/>
            <person name="Power D."/>
            <person name="Festa C."/>
            <person name="Monti M.C."/>
            <person name="D'Auria M.V."/>
            <person name="de Pascale D."/>
        </authorList>
    </citation>
    <scope>NUCLEOTIDE SEQUENCE [LARGE SCALE GENOMIC DNA]</scope>
    <source>
        <strain evidence="1 4">3.6</strain>
    </source>
</reference>
<organism evidence="2 3">
    <name type="scientific">Vibrio spartinae</name>
    <dbReference type="NCBI Taxonomy" id="1918945"/>
    <lineage>
        <taxon>Bacteria</taxon>
        <taxon>Pseudomonadati</taxon>
        <taxon>Pseudomonadota</taxon>
        <taxon>Gammaproteobacteria</taxon>
        <taxon>Vibrionales</taxon>
        <taxon>Vibrionaceae</taxon>
        <taxon>Vibrio</taxon>
    </lineage>
</organism>
<evidence type="ECO:0000313" key="1">
    <source>
        <dbReference type="EMBL" id="QMV16529.1"/>
    </source>
</evidence>
<sequence>MTKIYAICGFIGSGKTTYAKALAEKCGAFRFSMDEWMIPLYGEHMERDVFDHRLSTLKGLFEDAALQLFSLDTPVIFDFGLWTGAKRQAFRDWASDIGVDHEIHYLDVSFDICKQRALARNSERERKSYAMTPEMLDLFWSKFEVPHPDENVIWVQTTM</sequence>
<proteinExistence type="predicted"/>
<gene>
    <name evidence="2" type="ORF">VSP9026_00006</name>
    <name evidence="1" type="ORF">Vspart_03923</name>
</gene>
<dbReference type="Proteomes" id="UP000515264">
    <property type="component" value="Chromosome 2"/>
</dbReference>
<dbReference type="EMBL" id="FSSB01000001">
    <property type="protein sequence ID" value="SIO92397.1"/>
    <property type="molecule type" value="Genomic_DNA"/>
</dbReference>
<dbReference type="EMBL" id="CP046269">
    <property type="protein sequence ID" value="QMV16529.1"/>
    <property type="molecule type" value="Genomic_DNA"/>
</dbReference>
<reference evidence="2 3" key="1">
    <citation type="submission" date="2016-12" db="EMBL/GenBank/DDBJ databases">
        <authorList>
            <person name="Song W.-J."/>
            <person name="Kurnit D.M."/>
        </authorList>
    </citation>
    <scope>NUCLEOTIDE SEQUENCE [LARGE SCALE GENOMIC DNA]</scope>
    <source>
        <strain evidence="2 3">CECT 9026</strain>
    </source>
</reference>
<evidence type="ECO:0000313" key="2">
    <source>
        <dbReference type="EMBL" id="SIO92397.1"/>
    </source>
</evidence>
<dbReference type="OrthoDB" id="531205at2"/>
<dbReference type="GO" id="GO:0016301">
    <property type="term" value="F:kinase activity"/>
    <property type="evidence" value="ECO:0007669"/>
    <property type="project" value="UniProtKB-KW"/>
</dbReference>
<keyword evidence="1" id="KW-0808">Transferase</keyword>
<dbReference type="Gene3D" id="3.40.50.300">
    <property type="entry name" value="P-loop containing nucleotide triphosphate hydrolases"/>
    <property type="match status" value="1"/>
</dbReference>
<dbReference type="SUPFAM" id="SSF52540">
    <property type="entry name" value="P-loop containing nucleoside triphosphate hydrolases"/>
    <property type="match status" value="1"/>
</dbReference>
<accession>A0A1N6LZ44</accession>
<dbReference type="InterPro" id="IPR027417">
    <property type="entry name" value="P-loop_NTPase"/>
</dbReference>